<dbReference type="PANTHER" id="PTHR12741">
    <property type="entry name" value="LYST-INTERACTING PROTEIN LIP5 DOPAMINE RESPONSIVE PROTEIN DRG-1"/>
    <property type="match status" value="1"/>
</dbReference>
<dbReference type="AlphaFoldDB" id="A0AAP0JEB9"/>
<dbReference type="Proteomes" id="UP001419268">
    <property type="component" value="Unassembled WGS sequence"/>
</dbReference>
<dbReference type="GO" id="GO:0005886">
    <property type="term" value="C:plasma membrane"/>
    <property type="evidence" value="ECO:0007669"/>
    <property type="project" value="TreeGrafter"/>
</dbReference>
<evidence type="ECO:0000313" key="1">
    <source>
        <dbReference type="EMBL" id="KAK9132447.1"/>
    </source>
</evidence>
<proteinExistence type="predicted"/>
<dbReference type="GO" id="GO:0046527">
    <property type="term" value="F:glucosyltransferase activity"/>
    <property type="evidence" value="ECO:0007669"/>
    <property type="project" value="TreeGrafter"/>
</dbReference>
<keyword evidence="2" id="KW-1185">Reference proteome</keyword>
<reference evidence="1 2" key="1">
    <citation type="submission" date="2024-01" db="EMBL/GenBank/DDBJ databases">
        <title>Genome assemblies of Stephania.</title>
        <authorList>
            <person name="Yang L."/>
        </authorList>
    </citation>
    <scope>NUCLEOTIDE SEQUENCE [LARGE SCALE GENOMIC DNA]</scope>
    <source>
        <strain evidence="1">JXDWG</strain>
        <tissue evidence="1">Leaf</tissue>
    </source>
</reference>
<sequence>MRKMITLNLFEHKRLEICPKDTTRCPSEIKFTNFESMPKLICFSLSSIINPLVYSYKVGDRLRDNVRNQREHLVLHIANAQMRLQTPPDHIDSLNPFFLRRFRRGFLSNYSSWCSYLDQKSKIWLPEPNPHSADLRRELLYVALYFLI</sequence>
<accession>A0AAP0JEB9</accession>
<dbReference type="EMBL" id="JBBNAG010000005">
    <property type="protein sequence ID" value="KAK9132447.1"/>
    <property type="molecule type" value="Genomic_DNA"/>
</dbReference>
<dbReference type="PANTHER" id="PTHR12741:SF7">
    <property type="entry name" value="CALLOSE SYNTHASE 12"/>
    <property type="match status" value="1"/>
</dbReference>
<comment type="caution">
    <text evidence="1">The sequence shown here is derived from an EMBL/GenBank/DDBJ whole genome shotgun (WGS) entry which is preliminary data.</text>
</comment>
<name>A0AAP0JEB9_9MAGN</name>
<evidence type="ECO:0000313" key="2">
    <source>
        <dbReference type="Proteomes" id="UP001419268"/>
    </source>
</evidence>
<protein>
    <submittedName>
        <fullName evidence="1">Uncharacterized protein</fullName>
    </submittedName>
</protein>
<organism evidence="1 2">
    <name type="scientific">Stephania cephalantha</name>
    <dbReference type="NCBI Taxonomy" id="152367"/>
    <lineage>
        <taxon>Eukaryota</taxon>
        <taxon>Viridiplantae</taxon>
        <taxon>Streptophyta</taxon>
        <taxon>Embryophyta</taxon>
        <taxon>Tracheophyta</taxon>
        <taxon>Spermatophyta</taxon>
        <taxon>Magnoliopsida</taxon>
        <taxon>Ranunculales</taxon>
        <taxon>Menispermaceae</taxon>
        <taxon>Menispermoideae</taxon>
        <taxon>Cissampelideae</taxon>
        <taxon>Stephania</taxon>
    </lineage>
</organism>
<gene>
    <name evidence="1" type="ORF">Scep_011975</name>
</gene>